<dbReference type="InterPro" id="IPR036291">
    <property type="entry name" value="NAD(P)-bd_dom_sf"/>
</dbReference>
<dbReference type="Gene3D" id="3.40.50.720">
    <property type="entry name" value="NAD(P)-binding Rossmann-like Domain"/>
    <property type="match status" value="1"/>
</dbReference>
<dbReference type="EMBL" id="MGEA01000008">
    <property type="protein sequence ID" value="OGL74801.1"/>
    <property type="molecule type" value="Genomic_DNA"/>
</dbReference>
<evidence type="ECO:0000313" key="2">
    <source>
        <dbReference type="EMBL" id="OGL74801.1"/>
    </source>
</evidence>
<sequence>MSDQEIKDMLTKYRTIVAVGLSSKPDRPSFAVGTYLKANGYRIIPVNPNEAEVLGEKSYPELEAVPGPIEFVQIFRKPEAVPAIVETAIRKGAKVIWMQDGAGHPEAAQRAAAAGLMTVVDDCMMRQHHRLLG</sequence>
<evidence type="ECO:0000259" key="1">
    <source>
        <dbReference type="SMART" id="SM00881"/>
    </source>
</evidence>
<dbReference type="InterPro" id="IPR003781">
    <property type="entry name" value="CoA-bd"/>
</dbReference>
<organism evidence="2 3">
    <name type="scientific">Candidatus Uhrbacteria bacterium RIFCSPHIGHO2_02_FULL_60_10</name>
    <dbReference type="NCBI Taxonomy" id="1802392"/>
    <lineage>
        <taxon>Bacteria</taxon>
        <taxon>Candidatus Uhriibacteriota</taxon>
    </lineage>
</organism>
<evidence type="ECO:0000313" key="3">
    <source>
        <dbReference type="Proteomes" id="UP000177088"/>
    </source>
</evidence>
<name>A0A1F7U975_9BACT</name>
<dbReference type="PANTHER" id="PTHR33303:SF2">
    <property type="entry name" value="COA-BINDING DOMAIN-CONTAINING PROTEIN"/>
    <property type="match status" value="1"/>
</dbReference>
<gene>
    <name evidence="2" type="ORF">A3C96_03925</name>
</gene>
<dbReference type="Pfam" id="PF13380">
    <property type="entry name" value="CoA_binding_2"/>
    <property type="match status" value="1"/>
</dbReference>
<comment type="caution">
    <text evidence="2">The sequence shown here is derived from an EMBL/GenBank/DDBJ whole genome shotgun (WGS) entry which is preliminary data.</text>
</comment>
<reference evidence="2 3" key="1">
    <citation type="journal article" date="2016" name="Nat. Commun.">
        <title>Thousands of microbial genomes shed light on interconnected biogeochemical processes in an aquifer system.</title>
        <authorList>
            <person name="Anantharaman K."/>
            <person name="Brown C.T."/>
            <person name="Hug L.A."/>
            <person name="Sharon I."/>
            <person name="Castelle C.J."/>
            <person name="Probst A.J."/>
            <person name="Thomas B.C."/>
            <person name="Singh A."/>
            <person name="Wilkins M.J."/>
            <person name="Karaoz U."/>
            <person name="Brodie E.L."/>
            <person name="Williams K.H."/>
            <person name="Hubbard S.S."/>
            <person name="Banfield J.F."/>
        </authorList>
    </citation>
    <scope>NUCLEOTIDE SEQUENCE [LARGE SCALE GENOMIC DNA]</scope>
</reference>
<proteinExistence type="predicted"/>
<feature type="domain" description="CoA-binding" evidence="1">
    <location>
        <begin position="9"/>
        <end position="102"/>
    </location>
</feature>
<dbReference type="SUPFAM" id="SSF51735">
    <property type="entry name" value="NAD(P)-binding Rossmann-fold domains"/>
    <property type="match status" value="1"/>
</dbReference>
<protein>
    <submittedName>
        <fullName evidence="2">CoA-binding protein</fullName>
    </submittedName>
</protein>
<dbReference type="PANTHER" id="PTHR33303">
    <property type="entry name" value="CYTOPLASMIC PROTEIN-RELATED"/>
    <property type="match status" value="1"/>
</dbReference>
<dbReference type="SMART" id="SM00881">
    <property type="entry name" value="CoA_binding"/>
    <property type="match status" value="1"/>
</dbReference>
<accession>A0A1F7U975</accession>
<dbReference type="AlphaFoldDB" id="A0A1F7U975"/>
<dbReference type="Proteomes" id="UP000177088">
    <property type="component" value="Unassembled WGS sequence"/>
</dbReference>